<dbReference type="SUPFAM" id="SSF111369">
    <property type="entry name" value="HlyD-like secretion proteins"/>
    <property type="match status" value="1"/>
</dbReference>
<dbReference type="Gene3D" id="2.40.420.20">
    <property type="match status" value="1"/>
</dbReference>
<dbReference type="NCBIfam" id="TIGR01730">
    <property type="entry name" value="RND_mfp"/>
    <property type="match status" value="1"/>
</dbReference>
<evidence type="ECO:0000259" key="3">
    <source>
        <dbReference type="Pfam" id="PF25954"/>
    </source>
</evidence>
<feature type="domain" description="CzcB-like C-terminal circularly permuted SH3-like" evidence="5">
    <location>
        <begin position="281"/>
        <end position="335"/>
    </location>
</feature>
<dbReference type="InterPro" id="IPR058649">
    <property type="entry name" value="CzcB_C"/>
</dbReference>
<dbReference type="InterPro" id="IPR058647">
    <property type="entry name" value="BSH_CzcB-like"/>
</dbReference>
<dbReference type="Gene3D" id="1.10.287.470">
    <property type="entry name" value="Helix hairpin bin"/>
    <property type="match status" value="1"/>
</dbReference>
<dbReference type="AlphaFoldDB" id="A0A7V7KY68"/>
<comment type="caution">
    <text evidence="6">The sequence shown here is derived from an EMBL/GenBank/DDBJ whole genome shotgun (WGS) entry which is preliminary data.</text>
</comment>
<dbReference type="OrthoDB" id="9806939at2"/>
<dbReference type="RefSeq" id="WP_149331411.1">
    <property type="nucleotide sequence ID" value="NZ_QOVF01000001.1"/>
</dbReference>
<dbReference type="Pfam" id="PF25954">
    <property type="entry name" value="Beta-barrel_RND_2"/>
    <property type="match status" value="1"/>
</dbReference>
<feature type="chain" id="PRO_5030701471" evidence="2">
    <location>
        <begin position="29"/>
        <end position="352"/>
    </location>
</feature>
<evidence type="ECO:0000313" key="6">
    <source>
        <dbReference type="EMBL" id="KAA0696447.1"/>
    </source>
</evidence>
<dbReference type="EMBL" id="QOVF01000001">
    <property type="protein sequence ID" value="KAA0696447.1"/>
    <property type="molecule type" value="Genomic_DNA"/>
</dbReference>
<dbReference type="Proteomes" id="UP000463138">
    <property type="component" value="Unassembled WGS sequence"/>
</dbReference>
<evidence type="ECO:0000259" key="5">
    <source>
        <dbReference type="Pfam" id="PF25975"/>
    </source>
</evidence>
<dbReference type="GO" id="GO:0015562">
    <property type="term" value="F:efflux transmembrane transporter activity"/>
    <property type="evidence" value="ECO:0007669"/>
    <property type="project" value="TreeGrafter"/>
</dbReference>
<dbReference type="GO" id="GO:1990281">
    <property type="term" value="C:efflux pump complex"/>
    <property type="evidence" value="ECO:0007669"/>
    <property type="project" value="TreeGrafter"/>
</dbReference>
<dbReference type="Gene3D" id="2.40.30.170">
    <property type="match status" value="1"/>
</dbReference>
<sequence>MLRYKSDSPRPLSALLALALLVGCQQEADPPQAKRDATPVAAHQVNTRDLSRPLRLAATVEPRALISLAARTEGTVKSVAVEEGDRVKAGQLLAQLDVAEAAAELARSEAQMASAKLDFERAIELRRRGVATQIEYQAADVALQVARSQRDLWLSRVAYGRIEAPQASTIIARHIETGEAVEIQSTLFELADLDQLVLRLGVSELDVVHINQDQILPVTLDALPELRLEGRVRRIFPAAQGSSRLITVEVLLPSSAWDQGVRPGFLARIDAAIDPRPNTLVVPGAAVGSLDNGHYVYVIENDRLVQREISKGISRGRWTEIVNGLEPGETILASNPIDMLEDQQVRIVINHD</sequence>
<dbReference type="Pfam" id="PF25975">
    <property type="entry name" value="CzcB_C"/>
    <property type="match status" value="1"/>
</dbReference>
<gene>
    <name evidence="6" type="ORF">DT594_03665</name>
</gene>
<dbReference type="PROSITE" id="PS51257">
    <property type="entry name" value="PROKAR_LIPOPROTEIN"/>
    <property type="match status" value="1"/>
</dbReference>
<name>A0A7V7KY68_9GAMM</name>
<reference evidence="6 7" key="1">
    <citation type="submission" date="2018-07" db="EMBL/GenBank/DDBJ databases">
        <title>Pseudomonas laoshanensis sp. nov., isolated from soil.</title>
        <authorList>
            <person name="Sun J."/>
            <person name="Yu L."/>
            <person name="Wang M."/>
            <person name="Zhang C."/>
        </authorList>
    </citation>
    <scope>NUCLEOTIDE SEQUENCE [LARGE SCALE GENOMIC DNA]</scope>
    <source>
        <strain evidence="6 7">Y22</strain>
    </source>
</reference>
<organism evidence="6 7">
    <name type="scientific">Halopseudomonas laoshanensis</name>
    <dbReference type="NCBI Taxonomy" id="2268758"/>
    <lineage>
        <taxon>Bacteria</taxon>
        <taxon>Pseudomonadati</taxon>
        <taxon>Pseudomonadota</taxon>
        <taxon>Gammaproteobacteria</taxon>
        <taxon>Pseudomonadales</taxon>
        <taxon>Pseudomonadaceae</taxon>
        <taxon>Halopseudomonas</taxon>
    </lineage>
</organism>
<evidence type="ECO:0000313" key="7">
    <source>
        <dbReference type="Proteomes" id="UP000463138"/>
    </source>
</evidence>
<feature type="domain" description="CusB-like beta-barrel" evidence="3">
    <location>
        <begin position="201"/>
        <end position="270"/>
    </location>
</feature>
<keyword evidence="2" id="KW-0732">Signal</keyword>
<dbReference type="InterPro" id="IPR058792">
    <property type="entry name" value="Beta-barrel_RND_2"/>
</dbReference>
<evidence type="ECO:0000259" key="4">
    <source>
        <dbReference type="Pfam" id="PF25973"/>
    </source>
</evidence>
<dbReference type="Pfam" id="PF25973">
    <property type="entry name" value="BSH_CzcB"/>
    <property type="match status" value="1"/>
</dbReference>
<accession>A0A7V7KY68</accession>
<evidence type="ECO:0000256" key="2">
    <source>
        <dbReference type="SAM" id="SignalP"/>
    </source>
</evidence>
<keyword evidence="7" id="KW-1185">Reference proteome</keyword>
<dbReference type="InterPro" id="IPR006143">
    <property type="entry name" value="RND_pump_MFP"/>
</dbReference>
<comment type="similarity">
    <text evidence="1">Belongs to the membrane fusion protein (MFP) (TC 8.A.1) family.</text>
</comment>
<dbReference type="Gene3D" id="2.40.50.100">
    <property type="match status" value="1"/>
</dbReference>
<dbReference type="PANTHER" id="PTHR30469">
    <property type="entry name" value="MULTIDRUG RESISTANCE PROTEIN MDTA"/>
    <property type="match status" value="1"/>
</dbReference>
<feature type="domain" description="CzcB-like barrel-sandwich hybrid" evidence="4">
    <location>
        <begin position="68"/>
        <end position="192"/>
    </location>
</feature>
<proteinExistence type="inferred from homology"/>
<protein>
    <submittedName>
        <fullName evidence="6">Efflux RND transporter periplasmic adaptor subunit</fullName>
    </submittedName>
</protein>
<feature type="signal peptide" evidence="2">
    <location>
        <begin position="1"/>
        <end position="28"/>
    </location>
</feature>
<evidence type="ECO:0000256" key="1">
    <source>
        <dbReference type="ARBA" id="ARBA00009477"/>
    </source>
</evidence>